<sequence>YRLLVILRPPPGYSFIPESTQQRRAGRIRVALECLCSGERLPGQKCFLHASGGQLPTDQGLYLLDTLCTGTCLDVEKVACWIQMLVVLAWLLLPYSSHCQLMALPSRESCSFQLCDTSGLCGIIEVALAVQQA</sequence>
<organism evidence="1 2">
    <name type="scientific">Pomatorhinus ruficollis</name>
    <name type="common">streak-breasted scimitar babbler</name>
    <dbReference type="NCBI Taxonomy" id="932028"/>
    <lineage>
        <taxon>Eukaryota</taxon>
        <taxon>Metazoa</taxon>
        <taxon>Chordata</taxon>
        <taxon>Craniata</taxon>
        <taxon>Vertebrata</taxon>
        <taxon>Euteleostomi</taxon>
        <taxon>Archelosauria</taxon>
        <taxon>Archosauria</taxon>
        <taxon>Dinosauria</taxon>
        <taxon>Saurischia</taxon>
        <taxon>Theropoda</taxon>
        <taxon>Coelurosauria</taxon>
        <taxon>Aves</taxon>
        <taxon>Neognathae</taxon>
        <taxon>Neoaves</taxon>
        <taxon>Telluraves</taxon>
        <taxon>Australaves</taxon>
        <taxon>Passeriformes</taxon>
        <taxon>Sylvioidea</taxon>
        <taxon>Timaliidae</taxon>
        <taxon>Pomatorhinus</taxon>
    </lineage>
</organism>
<feature type="non-terminal residue" evidence="1">
    <location>
        <position position="133"/>
    </location>
</feature>
<reference evidence="1 2" key="1">
    <citation type="submission" date="2020-02" db="EMBL/GenBank/DDBJ databases">
        <title>Bird 10,000 Genomes (B10K) Project - Family phase.</title>
        <authorList>
            <person name="Zhang G."/>
        </authorList>
    </citation>
    <scope>NUCLEOTIDE SEQUENCE [LARGE SCALE GENOMIC DNA]</scope>
    <source>
        <strain evidence="1">B10K-IZ-033-81</strain>
        <tissue evidence="1">Muscle</tissue>
    </source>
</reference>
<evidence type="ECO:0000313" key="2">
    <source>
        <dbReference type="Proteomes" id="UP000572837"/>
    </source>
</evidence>
<dbReference type="EMBL" id="VZSW01002541">
    <property type="protein sequence ID" value="NXY38886.1"/>
    <property type="molecule type" value="Genomic_DNA"/>
</dbReference>
<feature type="non-terminal residue" evidence="1">
    <location>
        <position position="1"/>
    </location>
</feature>
<keyword evidence="2" id="KW-1185">Reference proteome</keyword>
<accession>A0A7L4JFK5</accession>
<protein>
    <submittedName>
        <fullName evidence="1">IPIL1 protein</fullName>
    </submittedName>
</protein>
<gene>
    <name evidence="1" type="primary">Itpripl1_3</name>
    <name evidence="1" type="ORF">PORRUF_R14341</name>
</gene>
<name>A0A7L4JFK5_9PASS</name>
<dbReference type="Proteomes" id="UP000572837">
    <property type="component" value="Unassembled WGS sequence"/>
</dbReference>
<comment type="caution">
    <text evidence="1">The sequence shown here is derived from an EMBL/GenBank/DDBJ whole genome shotgun (WGS) entry which is preliminary data.</text>
</comment>
<proteinExistence type="predicted"/>
<dbReference type="AlphaFoldDB" id="A0A7L4JFK5"/>
<evidence type="ECO:0000313" key="1">
    <source>
        <dbReference type="EMBL" id="NXY38886.1"/>
    </source>
</evidence>